<dbReference type="AlphaFoldDB" id="A0A0D6ESU1"/>
<name>A0A0D6ESU1_SPOSA</name>
<dbReference type="SUPFAM" id="SSF56281">
    <property type="entry name" value="Metallo-hydrolase/oxidoreductase"/>
    <property type="match status" value="1"/>
</dbReference>
<dbReference type="PANTHER" id="PTHR42663">
    <property type="entry name" value="HYDROLASE C777.06C-RELATED-RELATED"/>
    <property type="match status" value="1"/>
</dbReference>
<feature type="compositionally biased region" description="Pro residues" evidence="1">
    <location>
        <begin position="299"/>
        <end position="316"/>
    </location>
</feature>
<dbReference type="InterPro" id="IPR036866">
    <property type="entry name" value="RibonucZ/Hydroxyglut_hydro"/>
</dbReference>
<evidence type="ECO:0000256" key="1">
    <source>
        <dbReference type="SAM" id="MobiDB-lite"/>
    </source>
</evidence>
<accession>A0A0D6ESU1</accession>
<feature type="region of interest" description="Disordered" evidence="1">
    <location>
        <begin position="296"/>
        <end position="330"/>
    </location>
</feature>
<feature type="non-terminal residue" evidence="2">
    <location>
        <position position="1"/>
    </location>
</feature>
<protein>
    <submittedName>
        <fullName evidence="2">SPOSA6832_05065-mRNA-1:cds</fullName>
    </submittedName>
</protein>
<dbReference type="PANTHER" id="PTHR42663:SF6">
    <property type="entry name" value="HYDROLASE C777.06C-RELATED"/>
    <property type="match status" value="1"/>
</dbReference>
<sequence length="386" mass="42068">MPFASSAAPSPSAELSLVLLGTGTSSALPSIGCLTSPETGCWCCRSTLTEDKQAKKNIRRNTSAVLRIPIQGEEAARTGRSERVILVDCGKTFFTSALEHWPRKGLREIDAVILTHAHASSIPIYCTQETFVEIDRAFPYLTSAGKATGGGDIPALTWHIFSDSEAFDLLGPYFCMGFLFDAKILYLSDVSYIPEEVWSRLSEELDLPFSSPSLTTGVGQLAPSVKQSNKPRLQALVVDCLRIEPFTSHFGLGQAVQTATRLGADKTYLRKTDRIRSPHLARCLAPRHPPLLLRRAVHPPSPPRSAPSAAPAPPGIPQWEMYNGHPDPTKEDEEVFAQRALQGIASWVEEEGQAGTKGAVWVRPAVDGMTICVGRGSVWDDEYPDE</sequence>
<reference evidence="3" key="1">
    <citation type="submission" date="2015-02" db="EMBL/GenBank/DDBJ databases">
        <authorList>
            <person name="Gon?alves P."/>
        </authorList>
    </citation>
    <scope>NUCLEOTIDE SEQUENCE [LARGE SCALE GENOMIC DNA]</scope>
</reference>
<evidence type="ECO:0000313" key="3">
    <source>
        <dbReference type="Proteomes" id="UP000243876"/>
    </source>
</evidence>
<keyword evidence="3" id="KW-1185">Reference proteome</keyword>
<organism evidence="2 3">
    <name type="scientific">Sporidiobolus salmonicolor</name>
    <name type="common">Yeast-like fungus</name>
    <name type="synonym">Sporobolomyces salmonicolor</name>
    <dbReference type="NCBI Taxonomy" id="5005"/>
    <lineage>
        <taxon>Eukaryota</taxon>
        <taxon>Fungi</taxon>
        <taxon>Dikarya</taxon>
        <taxon>Basidiomycota</taxon>
        <taxon>Pucciniomycotina</taxon>
        <taxon>Microbotryomycetes</taxon>
        <taxon>Sporidiobolales</taxon>
        <taxon>Sporidiobolaceae</taxon>
        <taxon>Sporobolomyces</taxon>
    </lineage>
</organism>
<dbReference type="EMBL" id="CENE01000054">
    <property type="protein sequence ID" value="CEQ43162.1"/>
    <property type="molecule type" value="Genomic_DNA"/>
</dbReference>
<dbReference type="CDD" id="cd16279">
    <property type="entry name" value="metallo-hydrolase-like_MBL-fold"/>
    <property type="match status" value="1"/>
</dbReference>
<dbReference type="OrthoDB" id="341300at2759"/>
<gene>
    <name evidence="2" type="primary">SPOSA6832_05065</name>
</gene>
<dbReference type="Proteomes" id="UP000243876">
    <property type="component" value="Unassembled WGS sequence"/>
</dbReference>
<proteinExistence type="predicted"/>
<dbReference type="Gene3D" id="3.60.15.10">
    <property type="entry name" value="Ribonuclease Z/Hydroxyacylglutathione hydrolase-like"/>
    <property type="match status" value="1"/>
</dbReference>
<evidence type="ECO:0000313" key="2">
    <source>
        <dbReference type="EMBL" id="CEQ43162.1"/>
    </source>
</evidence>